<evidence type="ECO:0000313" key="2">
    <source>
        <dbReference type="Proteomes" id="UP001732700"/>
    </source>
</evidence>
<protein>
    <submittedName>
        <fullName evidence="1">Uncharacterized protein</fullName>
    </submittedName>
</protein>
<reference evidence="1" key="2">
    <citation type="submission" date="2025-09" db="UniProtKB">
        <authorList>
            <consortium name="EnsemblPlants"/>
        </authorList>
    </citation>
    <scope>IDENTIFICATION</scope>
</reference>
<keyword evidence="2" id="KW-1185">Reference proteome</keyword>
<dbReference type="EnsemblPlants" id="AVESA.00010b.r2.1CG0110110.1">
    <property type="protein sequence ID" value="AVESA.00010b.r2.1CG0110110.1.CDS"/>
    <property type="gene ID" value="AVESA.00010b.r2.1CG0110110"/>
</dbReference>
<reference evidence="1" key="1">
    <citation type="submission" date="2021-05" db="EMBL/GenBank/DDBJ databases">
        <authorList>
            <person name="Scholz U."/>
            <person name="Mascher M."/>
            <person name="Fiebig A."/>
        </authorList>
    </citation>
    <scope>NUCLEOTIDE SEQUENCE [LARGE SCALE GENOMIC DNA]</scope>
</reference>
<sequence length="242" mass="24917">MEHDESLFMCSKLYIAAFEGNTQEVAFLLAGNSGGTPAAARCARPATAAQSNANRHGQCTVQEVTGEENTLLHIAAGQGHGGLIAELCYQDNSLLSVVNRALDTPLHRAASAGHADAVETIVRLAQASVEADALHGILCGKNEAGDTALHVAARHGHGAAVEMLTKLAPEIAAETNCAGMSALYLAAMSGATDAVRAIVVSCGDASAVGTFSRVQVCASTKIHSTVPYFDEPAMICGQTTLM</sequence>
<accession>A0ACD5TQZ8</accession>
<dbReference type="Proteomes" id="UP001732700">
    <property type="component" value="Chromosome 1C"/>
</dbReference>
<organism evidence="1 2">
    <name type="scientific">Avena sativa</name>
    <name type="common">Oat</name>
    <dbReference type="NCBI Taxonomy" id="4498"/>
    <lineage>
        <taxon>Eukaryota</taxon>
        <taxon>Viridiplantae</taxon>
        <taxon>Streptophyta</taxon>
        <taxon>Embryophyta</taxon>
        <taxon>Tracheophyta</taxon>
        <taxon>Spermatophyta</taxon>
        <taxon>Magnoliopsida</taxon>
        <taxon>Liliopsida</taxon>
        <taxon>Poales</taxon>
        <taxon>Poaceae</taxon>
        <taxon>BOP clade</taxon>
        <taxon>Pooideae</taxon>
        <taxon>Poodae</taxon>
        <taxon>Poeae</taxon>
        <taxon>Poeae Chloroplast Group 1 (Aveneae type)</taxon>
        <taxon>Aveninae</taxon>
        <taxon>Avena</taxon>
    </lineage>
</organism>
<proteinExistence type="predicted"/>
<name>A0ACD5TQZ8_AVESA</name>
<evidence type="ECO:0000313" key="1">
    <source>
        <dbReference type="EnsemblPlants" id="AVESA.00010b.r2.1CG0110110.1.CDS"/>
    </source>
</evidence>